<feature type="signal peptide" evidence="1">
    <location>
        <begin position="1"/>
        <end position="24"/>
    </location>
</feature>
<reference evidence="3 5" key="1">
    <citation type="submission" date="2018-08" db="EMBL/GenBank/DDBJ databases">
        <title>A genome reference for cultivated species of the human gut microbiota.</title>
        <authorList>
            <person name="Zou Y."/>
            <person name="Xue W."/>
            <person name="Luo G."/>
        </authorList>
    </citation>
    <scope>NUCLEOTIDE SEQUENCE [LARGE SCALE GENOMIC DNA]</scope>
    <source>
        <strain evidence="3 5">AF37-12</strain>
    </source>
</reference>
<feature type="chain" id="PRO_5044397511" evidence="1">
    <location>
        <begin position="25"/>
        <end position="295"/>
    </location>
</feature>
<evidence type="ECO:0000259" key="2">
    <source>
        <dbReference type="Pfam" id="PF13944"/>
    </source>
</evidence>
<name>A0A412GFL0_BACT4</name>
<feature type="domain" description="Lipocalin-like" evidence="2">
    <location>
        <begin position="162"/>
        <end position="288"/>
    </location>
</feature>
<organism evidence="3 5">
    <name type="scientific">Bacteroides thetaiotaomicron</name>
    <dbReference type="NCBI Taxonomy" id="818"/>
    <lineage>
        <taxon>Bacteria</taxon>
        <taxon>Pseudomonadati</taxon>
        <taxon>Bacteroidota</taxon>
        <taxon>Bacteroidia</taxon>
        <taxon>Bacteroidales</taxon>
        <taxon>Bacteroidaceae</taxon>
        <taxon>Bacteroides</taxon>
    </lineage>
</organism>
<keyword evidence="1" id="KW-0732">Signal</keyword>
<dbReference type="AlphaFoldDB" id="A0A412GFL0"/>
<sequence>MKRLNLWMVALMALSFSFTFVSCSDDDDNTDNTEQAKAIAGTYKGYSIGESRMFSDYLMGSDASATITANTDGTINLVYKSGSGDFTLNNLKVSSKSFKGEGEVALAMGGNTPGNYEYTLEGSVSDAKVLTLKANVPVPMGGIDINFIQGETPIAYYVASTYQYDTNLAISVRGTSYGSTEDCKAIVKRASETTVDITLNGFGNLSGGGNMNLGDFTISGVKVEKANSGYTLSLGAFESTAESASGTPTAITGESLEGTVTTDGKAEITVAFKPGSMPMAITAVFTGNVNETSAQ</sequence>
<evidence type="ECO:0000256" key="1">
    <source>
        <dbReference type="SAM" id="SignalP"/>
    </source>
</evidence>
<feature type="domain" description="Lipocalin-like" evidence="2">
    <location>
        <begin position="39"/>
        <end position="145"/>
    </location>
</feature>
<dbReference type="Proteomes" id="UP001156218">
    <property type="component" value="Chromosome"/>
</dbReference>
<dbReference type="EMBL" id="CP083680">
    <property type="protein sequence ID" value="UYU66634.1"/>
    <property type="molecule type" value="Genomic_DNA"/>
</dbReference>
<evidence type="ECO:0000313" key="3">
    <source>
        <dbReference type="EMBL" id="RHL60079.1"/>
    </source>
</evidence>
<protein>
    <submittedName>
        <fullName evidence="4">Calycin-like domain-containing protein</fullName>
    </submittedName>
</protein>
<dbReference type="RefSeq" id="WP_048697413.1">
    <property type="nucleotide sequence ID" value="NZ_CAXTGU010000007.1"/>
</dbReference>
<dbReference type="Gene3D" id="2.40.128.350">
    <property type="match status" value="1"/>
</dbReference>
<evidence type="ECO:0000313" key="5">
    <source>
        <dbReference type="Proteomes" id="UP000283616"/>
    </source>
</evidence>
<evidence type="ECO:0000313" key="6">
    <source>
        <dbReference type="Proteomes" id="UP001156218"/>
    </source>
</evidence>
<dbReference type="Gene3D" id="2.40.128.340">
    <property type="match status" value="1"/>
</dbReference>
<dbReference type="InterPro" id="IPR024311">
    <property type="entry name" value="Lipocalin-like"/>
</dbReference>
<reference evidence="4 6" key="2">
    <citation type="submission" date="2021-06" db="EMBL/GenBank/DDBJ databases">
        <title>Interrogation of the integrated mobile genetic elements in gut-associated Bacteroides with a consensus prediction approach.</title>
        <authorList>
            <person name="Campbell D.E."/>
            <person name="Leigh J.R."/>
            <person name="Kim T."/>
            <person name="England W."/>
            <person name="Whitaker R.J."/>
            <person name="Degnan P.H."/>
        </authorList>
    </citation>
    <scope>NUCLEOTIDE SEQUENCE [LARGE SCALE GENOMIC DNA]</scope>
    <source>
        <strain evidence="4 6">WAL8669</strain>
    </source>
</reference>
<accession>A0A412GFL0</accession>
<dbReference type="Proteomes" id="UP000283616">
    <property type="component" value="Unassembled WGS sequence"/>
</dbReference>
<proteinExistence type="predicted"/>
<gene>
    <name evidence="3" type="ORF">DW011_09970</name>
    <name evidence="4" type="ORF">KQP68_24260</name>
</gene>
<dbReference type="PROSITE" id="PS51257">
    <property type="entry name" value="PROKAR_LIPOPROTEIN"/>
    <property type="match status" value="1"/>
</dbReference>
<dbReference type="Pfam" id="PF13944">
    <property type="entry name" value="Calycin_like"/>
    <property type="match status" value="2"/>
</dbReference>
<evidence type="ECO:0000313" key="4">
    <source>
        <dbReference type="EMBL" id="UYU66634.1"/>
    </source>
</evidence>
<dbReference type="EMBL" id="QROV01000009">
    <property type="protein sequence ID" value="RHL60079.1"/>
    <property type="molecule type" value="Genomic_DNA"/>
</dbReference>